<reference evidence="3" key="1">
    <citation type="journal article" date="2020" name="Curr. Biol.">
        <title>Chromatin organization in early land plants reveals an ancestral association between H3K27me3, transposons, and constitutive heterochromatin.</title>
        <authorList>
            <person name="Montgomery S.A."/>
            <person name="Tanizawa Y."/>
            <person name="Galik B."/>
            <person name="Wang N."/>
            <person name="Ito T."/>
            <person name="Mochizuki T."/>
            <person name="Akimcheva S."/>
            <person name="Bowman J.L."/>
            <person name="Cognat V."/>
            <person name="Marechal-Drouard L."/>
            <person name="Ekker H."/>
            <person name="Hong S.F."/>
            <person name="Kohchi T."/>
            <person name="Lin S.S."/>
            <person name="Liu L.D."/>
            <person name="Nakamura Y."/>
            <person name="Valeeva L.R."/>
            <person name="Shakirov E.V."/>
            <person name="Shippen D.E."/>
            <person name="Wei W.L."/>
            <person name="Yagura M."/>
            <person name="Yamaoka S."/>
            <person name="Yamato K.T."/>
            <person name="Liu C."/>
            <person name="Berger F."/>
        </authorList>
    </citation>
    <scope>NUCLEOTIDE SEQUENCE [LARGE SCALE GENOMIC DNA]</scope>
    <source>
        <strain evidence="3">Tak-1</strain>
    </source>
</reference>
<name>A0AAF6BBL3_MARPO</name>
<evidence type="ECO:0000256" key="1">
    <source>
        <dbReference type="SAM" id="MobiDB-lite"/>
    </source>
</evidence>
<evidence type="ECO:0000313" key="3">
    <source>
        <dbReference type="Proteomes" id="UP001162541"/>
    </source>
</evidence>
<feature type="compositionally biased region" description="Low complexity" evidence="1">
    <location>
        <begin position="26"/>
        <end position="37"/>
    </location>
</feature>
<gene>
    <name evidence="2" type="ORF">Mp_4g19470</name>
</gene>
<dbReference type="Proteomes" id="UP001162541">
    <property type="component" value="Chromosome 4"/>
</dbReference>
<proteinExistence type="predicted"/>
<accession>A0AAF6BBL3</accession>
<dbReference type="AlphaFoldDB" id="A0AAF6BBL3"/>
<sequence length="49" mass="5451">MVSCAFDRKASSFFATFRRLLLSPDNNPAARNSNSRSVSFSCAFTSQWA</sequence>
<dbReference type="EMBL" id="AP019869">
    <property type="protein sequence ID" value="BBN09397.1"/>
    <property type="molecule type" value="Genomic_DNA"/>
</dbReference>
<organism evidence="2 3">
    <name type="scientific">Marchantia polymorpha subsp. ruderalis</name>
    <dbReference type="NCBI Taxonomy" id="1480154"/>
    <lineage>
        <taxon>Eukaryota</taxon>
        <taxon>Viridiplantae</taxon>
        <taxon>Streptophyta</taxon>
        <taxon>Embryophyta</taxon>
        <taxon>Marchantiophyta</taxon>
        <taxon>Marchantiopsida</taxon>
        <taxon>Marchantiidae</taxon>
        <taxon>Marchantiales</taxon>
        <taxon>Marchantiaceae</taxon>
        <taxon>Marchantia</taxon>
    </lineage>
</organism>
<feature type="region of interest" description="Disordered" evidence="1">
    <location>
        <begin position="26"/>
        <end position="49"/>
    </location>
</feature>
<protein>
    <submittedName>
        <fullName evidence="2">Uncharacterized protein</fullName>
    </submittedName>
</protein>
<feature type="compositionally biased region" description="Polar residues" evidence="1">
    <location>
        <begin position="38"/>
        <end position="49"/>
    </location>
</feature>
<evidence type="ECO:0000313" key="2">
    <source>
        <dbReference type="EMBL" id="BBN09397.1"/>
    </source>
</evidence>